<name>A0A2J1DWX2_9CHLR</name>
<organism evidence="1 2">
    <name type="scientific">Dehalococcoides mccartyi</name>
    <dbReference type="NCBI Taxonomy" id="61435"/>
    <lineage>
        <taxon>Bacteria</taxon>
        <taxon>Bacillati</taxon>
        <taxon>Chloroflexota</taxon>
        <taxon>Dehalococcoidia</taxon>
        <taxon>Dehalococcoidales</taxon>
        <taxon>Dehalococcoidaceae</taxon>
        <taxon>Dehalococcoides</taxon>
    </lineage>
</organism>
<dbReference type="SUPFAM" id="SSF53927">
    <property type="entry name" value="Cytidine deaminase-like"/>
    <property type="match status" value="1"/>
</dbReference>
<gene>
    <name evidence="1" type="ORF">CVH13_01014</name>
</gene>
<dbReference type="Gene3D" id="3.40.140.20">
    <property type="match status" value="1"/>
</dbReference>
<proteinExistence type="predicted"/>
<protein>
    <submittedName>
        <fullName evidence="1">Bifunctional phosphoribosylaminoimidazolecarboxamide formyltransferase/inosine monophosphate cyclohydrolase</fullName>
    </submittedName>
</protein>
<comment type="caution">
    <text evidence="1">The sequence shown here is derived from an EMBL/GenBank/DDBJ whole genome shotgun (WGS) entry which is preliminary data.</text>
</comment>
<sequence>GMGAGQPNRVVSVDIAKSKAGEASKGSVMASDAMFPFPDSVEQAAAAGVTAIIQPGGSIRDQESIDAANKHNIAMVFTGTRHFRH</sequence>
<accession>A0A2J1DWX2</accession>
<dbReference type="AlphaFoldDB" id="A0A2J1DWX2"/>
<dbReference type="InterPro" id="IPR002695">
    <property type="entry name" value="PurH-like"/>
</dbReference>
<reference evidence="1 2" key="1">
    <citation type="journal article" date="2017" name="FEMS Microbiol. Ecol.">
        <title>Reconstructed genomes of novel Dehalococcoides mccartyi strains from 1,2,3,4-tetrachlorodibenzo-p-dioxin-dechlorinating enrichment cultures reveal divergent reductive dehalogenase gene profiles.</title>
        <authorList>
            <person name="Dam H.T."/>
            <person name="Vollmers J."/>
            <person name="Kaster A.K."/>
            <person name="Haggblom M.M."/>
        </authorList>
    </citation>
    <scope>NUCLEOTIDE SEQUENCE [LARGE SCALE GENOMIC DNA]</scope>
    <source>
        <strain evidence="1 2">H1-3-2.001</strain>
    </source>
</reference>
<dbReference type="GO" id="GO:0006189">
    <property type="term" value="P:'de novo' IMP biosynthetic process"/>
    <property type="evidence" value="ECO:0007669"/>
    <property type="project" value="TreeGrafter"/>
</dbReference>
<evidence type="ECO:0000313" key="2">
    <source>
        <dbReference type="Proteomes" id="UP000233649"/>
    </source>
</evidence>
<dbReference type="InterPro" id="IPR024051">
    <property type="entry name" value="AICAR_Tfase_dup_dom_sf"/>
</dbReference>
<feature type="non-terminal residue" evidence="1">
    <location>
        <position position="1"/>
    </location>
</feature>
<evidence type="ECO:0000313" key="1">
    <source>
        <dbReference type="EMBL" id="PKH46603.1"/>
    </source>
</evidence>
<dbReference type="GO" id="GO:0005829">
    <property type="term" value="C:cytosol"/>
    <property type="evidence" value="ECO:0007669"/>
    <property type="project" value="TreeGrafter"/>
</dbReference>
<dbReference type="Proteomes" id="UP000233649">
    <property type="component" value="Unassembled WGS sequence"/>
</dbReference>
<dbReference type="GO" id="GO:0003937">
    <property type="term" value="F:IMP cyclohydrolase activity"/>
    <property type="evidence" value="ECO:0007669"/>
    <property type="project" value="InterPro"/>
</dbReference>
<dbReference type="InterPro" id="IPR016193">
    <property type="entry name" value="Cytidine_deaminase-like"/>
</dbReference>
<dbReference type="PANTHER" id="PTHR11692">
    <property type="entry name" value="BIFUNCTIONAL PURINE BIOSYNTHESIS PROTEIN PURH"/>
    <property type="match status" value="1"/>
</dbReference>
<keyword evidence="1" id="KW-0378">Hydrolase</keyword>
<keyword evidence="1" id="KW-0808">Transferase</keyword>
<dbReference type="EMBL" id="PHFD01000193">
    <property type="protein sequence ID" value="PKH46603.1"/>
    <property type="molecule type" value="Genomic_DNA"/>
</dbReference>
<dbReference type="PANTHER" id="PTHR11692:SF0">
    <property type="entry name" value="BIFUNCTIONAL PURINE BIOSYNTHESIS PROTEIN ATIC"/>
    <property type="match status" value="1"/>
</dbReference>
<dbReference type="GO" id="GO:0004643">
    <property type="term" value="F:phosphoribosylaminoimidazolecarboxamide formyltransferase activity"/>
    <property type="evidence" value="ECO:0007669"/>
    <property type="project" value="InterPro"/>
</dbReference>